<comment type="caution">
    <text evidence="1">The sequence shown here is derived from an EMBL/GenBank/DDBJ whole genome shotgun (WGS) entry which is preliminary data.</text>
</comment>
<sequence>MGYDFDKDWPAADAAAWRARPGAVRAGDAALVADGAATAIAAAEPAPLRHPDWSSLRARFAAIHALHRTLNRDMAVPVAVGGFASAGESVLSACRPGPVVNPVYWANIKAPCAINGPVAVPPHAATED</sequence>
<evidence type="ECO:0000313" key="1">
    <source>
        <dbReference type="EMBL" id="MBC2651773.1"/>
    </source>
</evidence>
<dbReference type="RefSeq" id="WP_185683197.1">
    <property type="nucleotide sequence ID" value="NZ_JACLAU010000010.1"/>
</dbReference>
<protein>
    <submittedName>
        <fullName evidence="1">Uncharacterized protein</fullName>
    </submittedName>
</protein>
<proteinExistence type="predicted"/>
<evidence type="ECO:0000313" key="2">
    <source>
        <dbReference type="Proteomes" id="UP000520156"/>
    </source>
</evidence>
<keyword evidence="2" id="KW-1185">Reference proteome</keyword>
<dbReference type="Proteomes" id="UP000520156">
    <property type="component" value="Unassembled WGS sequence"/>
</dbReference>
<accession>A0A7X1F7G4</accession>
<dbReference type="EMBL" id="JACLAU010000010">
    <property type="protein sequence ID" value="MBC2651773.1"/>
    <property type="molecule type" value="Genomic_DNA"/>
</dbReference>
<organism evidence="1 2">
    <name type="scientific">Novosphingobium aerophilum</name>
    <dbReference type="NCBI Taxonomy" id="2839843"/>
    <lineage>
        <taxon>Bacteria</taxon>
        <taxon>Pseudomonadati</taxon>
        <taxon>Pseudomonadota</taxon>
        <taxon>Alphaproteobacteria</taxon>
        <taxon>Sphingomonadales</taxon>
        <taxon>Sphingomonadaceae</taxon>
        <taxon>Novosphingobium</taxon>
    </lineage>
</organism>
<name>A0A7X1F7G4_9SPHN</name>
<gene>
    <name evidence="1" type="ORF">H7F49_08660</name>
</gene>
<reference evidence="1 2" key="1">
    <citation type="submission" date="2020-08" db="EMBL/GenBank/DDBJ databases">
        <title>The genome sequence of Novosphingobium flavum 4Y4.</title>
        <authorList>
            <person name="Liu Y."/>
        </authorList>
    </citation>
    <scope>NUCLEOTIDE SEQUENCE [LARGE SCALE GENOMIC DNA]</scope>
    <source>
        <strain evidence="1 2">4Y4</strain>
    </source>
</reference>
<dbReference type="AlphaFoldDB" id="A0A7X1F7G4"/>